<name>A0A1G6W6N4_9BURK</name>
<evidence type="ECO:0000313" key="2">
    <source>
        <dbReference type="Proteomes" id="UP000198908"/>
    </source>
</evidence>
<protein>
    <recommendedName>
        <fullName evidence="3">EthD domain-containing protein</fullName>
    </recommendedName>
</protein>
<dbReference type="InterPro" id="IPR025563">
    <property type="entry name" value="DUF4286"/>
</dbReference>
<accession>A0A1G6W6N4</accession>
<dbReference type="InterPro" id="IPR011008">
    <property type="entry name" value="Dimeric_a/b-barrel"/>
</dbReference>
<evidence type="ECO:0008006" key="3">
    <source>
        <dbReference type="Google" id="ProtNLM"/>
    </source>
</evidence>
<dbReference type="EMBL" id="FMYQ01000022">
    <property type="protein sequence ID" value="SDD60857.1"/>
    <property type="molecule type" value="Genomic_DNA"/>
</dbReference>
<dbReference type="RefSeq" id="WP_092001190.1">
    <property type="nucleotide sequence ID" value="NZ_FMYQ01000022.1"/>
</dbReference>
<dbReference type="OrthoDB" id="6537357at2"/>
<keyword evidence="2" id="KW-1185">Reference proteome</keyword>
<evidence type="ECO:0000313" key="1">
    <source>
        <dbReference type="EMBL" id="SDD60857.1"/>
    </source>
</evidence>
<dbReference type="AlphaFoldDB" id="A0A1G6W6N4"/>
<dbReference type="STRING" id="416944.SAMN05421548_12264"/>
<sequence>MFGKTILFSEMIPDSAWEADFNEWYDTEHIPVRMRAPGFVGAQRYHGVDSPAYLAVYEMESPAALATPEYKEIKGSPSDRTRKMLNGVTGFTRYIGVESGHWDAPAGAVNDAPVLYAVFFEVPPQHADEFDRWYVEDHIPTLMKCEDWLKVRRFEIVDGEPGKYTHLALHYLASTAALSSPERDEARRSPWRARLAAQDWFKGHYVVFEKHGQRFKAAL</sequence>
<reference evidence="2" key="1">
    <citation type="submission" date="2016-09" db="EMBL/GenBank/DDBJ databases">
        <authorList>
            <person name="Varghese N."/>
            <person name="Submissions S."/>
        </authorList>
    </citation>
    <scope>NUCLEOTIDE SEQUENCE [LARGE SCALE GENOMIC DNA]</scope>
    <source>
        <strain evidence="2">TNe-862</strain>
    </source>
</reference>
<dbReference type="SUPFAM" id="SSF54909">
    <property type="entry name" value="Dimeric alpha+beta barrel"/>
    <property type="match status" value="2"/>
</dbReference>
<proteinExistence type="predicted"/>
<dbReference type="Proteomes" id="UP000198908">
    <property type="component" value="Unassembled WGS sequence"/>
</dbReference>
<dbReference type="Pfam" id="PF14114">
    <property type="entry name" value="DUF4286"/>
    <property type="match status" value="1"/>
</dbReference>
<organism evidence="1 2">
    <name type="scientific">Paraburkholderia lycopersici</name>
    <dbReference type="NCBI Taxonomy" id="416944"/>
    <lineage>
        <taxon>Bacteria</taxon>
        <taxon>Pseudomonadati</taxon>
        <taxon>Pseudomonadota</taxon>
        <taxon>Betaproteobacteria</taxon>
        <taxon>Burkholderiales</taxon>
        <taxon>Burkholderiaceae</taxon>
        <taxon>Paraburkholderia</taxon>
    </lineage>
</organism>
<gene>
    <name evidence="1" type="ORF">SAMN05421548_12264</name>
</gene>